<sequence>MRYDIRKAYVTTHGLKQSGCVYHRLLRITHKYEMFEFV</sequence>
<reference evidence="1" key="1">
    <citation type="submission" date="2022-03" db="EMBL/GenBank/DDBJ databases">
        <authorList>
            <person name="Sayadi A."/>
        </authorList>
    </citation>
    <scope>NUCLEOTIDE SEQUENCE</scope>
</reference>
<proteinExistence type="predicted"/>
<comment type="caution">
    <text evidence="1">The sequence shown here is derived from an EMBL/GenBank/DDBJ whole genome shotgun (WGS) entry which is preliminary data.</text>
</comment>
<protein>
    <submittedName>
        <fullName evidence="1">Uncharacterized protein</fullName>
    </submittedName>
</protein>
<evidence type="ECO:0000313" key="2">
    <source>
        <dbReference type="Proteomes" id="UP001152888"/>
    </source>
</evidence>
<gene>
    <name evidence="1" type="ORF">ACAOBT_LOCUS14111</name>
</gene>
<organism evidence="1 2">
    <name type="scientific">Acanthoscelides obtectus</name>
    <name type="common">Bean weevil</name>
    <name type="synonym">Bruchus obtectus</name>
    <dbReference type="NCBI Taxonomy" id="200917"/>
    <lineage>
        <taxon>Eukaryota</taxon>
        <taxon>Metazoa</taxon>
        <taxon>Ecdysozoa</taxon>
        <taxon>Arthropoda</taxon>
        <taxon>Hexapoda</taxon>
        <taxon>Insecta</taxon>
        <taxon>Pterygota</taxon>
        <taxon>Neoptera</taxon>
        <taxon>Endopterygota</taxon>
        <taxon>Coleoptera</taxon>
        <taxon>Polyphaga</taxon>
        <taxon>Cucujiformia</taxon>
        <taxon>Chrysomeloidea</taxon>
        <taxon>Chrysomelidae</taxon>
        <taxon>Bruchinae</taxon>
        <taxon>Bruchini</taxon>
        <taxon>Acanthoscelides</taxon>
    </lineage>
</organism>
<accession>A0A9P0KR72</accession>
<name>A0A9P0KR72_ACAOB</name>
<evidence type="ECO:0000313" key="1">
    <source>
        <dbReference type="EMBL" id="CAH1980675.1"/>
    </source>
</evidence>
<dbReference type="AlphaFoldDB" id="A0A9P0KR72"/>
<keyword evidence="2" id="KW-1185">Reference proteome</keyword>
<dbReference type="EMBL" id="CAKOFQ010006898">
    <property type="protein sequence ID" value="CAH1980675.1"/>
    <property type="molecule type" value="Genomic_DNA"/>
</dbReference>
<dbReference type="Proteomes" id="UP001152888">
    <property type="component" value="Unassembled WGS sequence"/>
</dbReference>